<dbReference type="HOGENOM" id="CLU_1187063_0_0_1"/>
<evidence type="ECO:0000313" key="2">
    <source>
        <dbReference type="EnsemblProtists" id="PYU1_T008746"/>
    </source>
</evidence>
<dbReference type="PANTHER" id="PTHR37558">
    <property type="entry name" value="HTH CENPB-TYPE DOMAIN-CONTAINING PROTEIN"/>
    <property type="match status" value="1"/>
</dbReference>
<proteinExistence type="predicted"/>
<organism evidence="2 3">
    <name type="scientific">Globisporangium ultimum (strain ATCC 200006 / CBS 805.95 / DAOM BR144)</name>
    <name type="common">Pythium ultimum</name>
    <dbReference type="NCBI Taxonomy" id="431595"/>
    <lineage>
        <taxon>Eukaryota</taxon>
        <taxon>Sar</taxon>
        <taxon>Stramenopiles</taxon>
        <taxon>Oomycota</taxon>
        <taxon>Peronosporomycetes</taxon>
        <taxon>Pythiales</taxon>
        <taxon>Pythiaceae</taxon>
        <taxon>Globisporangium</taxon>
    </lineage>
</organism>
<reference evidence="3" key="2">
    <citation type="submission" date="2010-04" db="EMBL/GenBank/DDBJ databases">
        <authorList>
            <person name="Buell R."/>
            <person name="Hamilton J."/>
            <person name="Hostetler J."/>
        </authorList>
    </citation>
    <scope>NUCLEOTIDE SEQUENCE [LARGE SCALE GENOMIC DNA]</scope>
    <source>
        <strain evidence="3">DAOM:BR144</strain>
    </source>
</reference>
<evidence type="ECO:0000256" key="1">
    <source>
        <dbReference type="SAM" id="MobiDB-lite"/>
    </source>
</evidence>
<dbReference type="PANTHER" id="PTHR37558:SF1">
    <property type="entry name" value="HTH CENPB-TYPE DOMAIN-CONTAINING PROTEIN"/>
    <property type="match status" value="1"/>
</dbReference>
<evidence type="ECO:0000313" key="3">
    <source>
        <dbReference type="Proteomes" id="UP000019132"/>
    </source>
</evidence>
<dbReference type="EnsemblProtists" id="PYU1_T008746">
    <property type="protein sequence ID" value="PYU1_T008746"/>
    <property type="gene ID" value="PYU1_G008728"/>
</dbReference>
<dbReference type="VEuPathDB" id="FungiDB:PYU1_G008728"/>
<sequence length="234" mass="26612">MADGIEHVGVAKRHVFRTENDVILLDLVRRHAPHTAGHGNVAGAWQSIAREYNSRLGLSADAETAVAWKVLRNRTGLLLDKFAKGAMHSVRKLGRADMYPAMLAMLEELHAEMAGYQEGKRKEKAKRKQIAIEVDSEDEGESEESDEEAPRAPPVKKSKWQELLTPENLYVRHESRTTEVALRERELAIEERKLDLEERKWRVLGEKLERDREERALLVALLQTLVPQSPSKKG</sequence>
<dbReference type="AlphaFoldDB" id="K3WUU9"/>
<accession>K3WUU9</accession>
<name>K3WUU9_GLOUD</name>
<keyword evidence="3" id="KW-1185">Reference proteome</keyword>
<reference evidence="3" key="1">
    <citation type="journal article" date="2010" name="Genome Biol.">
        <title>Genome sequence of the necrotrophic plant pathogen Pythium ultimum reveals original pathogenicity mechanisms and effector repertoire.</title>
        <authorList>
            <person name="Levesque C.A."/>
            <person name="Brouwer H."/>
            <person name="Cano L."/>
            <person name="Hamilton J.P."/>
            <person name="Holt C."/>
            <person name="Huitema E."/>
            <person name="Raffaele S."/>
            <person name="Robideau G.P."/>
            <person name="Thines M."/>
            <person name="Win J."/>
            <person name="Zerillo M.M."/>
            <person name="Beakes G.W."/>
            <person name="Boore J.L."/>
            <person name="Busam D."/>
            <person name="Dumas B."/>
            <person name="Ferriera S."/>
            <person name="Fuerstenberg S.I."/>
            <person name="Gachon C.M."/>
            <person name="Gaulin E."/>
            <person name="Govers F."/>
            <person name="Grenville-Briggs L."/>
            <person name="Horner N."/>
            <person name="Hostetler J."/>
            <person name="Jiang R.H."/>
            <person name="Johnson J."/>
            <person name="Krajaejun T."/>
            <person name="Lin H."/>
            <person name="Meijer H.J."/>
            <person name="Moore B."/>
            <person name="Morris P."/>
            <person name="Phuntmart V."/>
            <person name="Puiu D."/>
            <person name="Shetty J."/>
            <person name="Stajich J.E."/>
            <person name="Tripathy S."/>
            <person name="Wawra S."/>
            <person name="van West P."/>
            <person name="Whitty B.R."/>
            <person name="Coutinho P.M."/>
            <person name="Henrissat B."/>
            <person name="Martin F."/>
            <person name="Thomas P.D."/>
            <person name="Tyler B.M."/>
            <person name="De Vries R.P."/>
            <person name="Kamoun S."/>
            <person name="Yandell M."/>
            <person name="Tisserat N."/>
            <person name="Buell C.R."/>
        </authorList>
    </citation>
    <scope>NUCLEOTIDE SEQUENCE</scope>
    <source>
        <strain evidence="3">DAOM:BR144</strain>
    </source>
</reference>
<reference evidence="2" key="3">
    <citation type="submission" date="2015-02" db="UniProtKB">
        <authorList>
            <consortium name="EnsemblProtists"/>
        </authorList>
    </citation>
    <scope>IDENTIFICATION</scope>
    <source>
        <strain evidence="2">DAOM BR144</strain>
    </source>
</reference>
<protein>
    <submittedName>
        <fullName evidence="2">Uncharacterized protein</fullName>
    </submittedName>
</protein>
<feature type="region of interest" description="Disordered" evidence="1">
    <location>
        <begin position="125"/>
        <end position="159"/>
    </location>
</feature>
<dbReference type="EMBL" id="GL376558">
    <property type="status" value="NOT_ANNOTATED_CDS"/>
    <property type="molecule type" value="Genomic_DNA"/>
</dbReference>
<dbReference type="InParanoid" id="K3WUU9"/>
<feature type="compositionally biased region" description="Acidic residues" evidence="1">
    <location>
        <begin position="134"/>
        <end position="147"/>
    </location>
</feature>
<dbReference type="Proteomes" id="UP000019132">
    <property type="component" value="Unassembled WGS sequence"/>
</dbReference>